<evidence type="ECO:0000313" key="3">
    <source>
        <dbReference type="EMBL" id="GAA4440948.1"/>
    </source>
</evidence>
<evidence type="ECO:0000313" key="4">
    <source>
        <dbReference type="Proteomes" id="UP001501508"/>
    </source>
</evidence>
<accession>A0ABP8M205</accession>
<evidence type="ECO:0000259" key="2">
    <source>
        <dbReference type="Pfam" id="PF13568"/>
    </source>
</evidence>
<feature type="signal peptide" evidence="1">
    <location>
        <begin position="1"/>
        <end position="20"/>
    </location>
</feature>
<feature type="domain" description="Outer membrane protein beta-barrel" evidence="2">
    <location>
        <begin position="32"/>
        <end position="201"/>
    </location>
</feature>
<protein>
    <recommendedName>
        <fullName evidence="2">Outer membrane protein beta-barrel domain-containing protein</fullName>
    </recommendedName>
</protein>
<feature type="chain" id="PRO_5045982247" description="Outer membrane protein beta-barrel domain-containing protein" evidence="1">
    <location>
        <begin position="21"/>
        <end position="249"/>
    </location>
</feature>
<proteinExistence type="predicted"/>
<evidence type="ECO:0000256" key="1">
    <source>
        <dbReference type="SAM" id="SignalP"/>
    </source>
</evidence>
<dbReference type="Pfam" id="PF13568">
    <property type="entry name" value="OMP_b-brl_2"/>
    <property type="match status" value="1"/>
</dbReference>
<dbReference type="InterPro" id="IPR025665">
    <property type="entry name" value="Beta-barrel_OMP_2"/>
</dbReference>
<dbReference type="RefSeq" id="WP_345029674.1">
    <property type="nucleotide sequence ID" value="NZ_BAABEY010000025.1"/>
</dbReference>
<dbReference type="EMBL" id="BAABEY010000025">
    <property type="protein sequence ID" value="GAA4440948.1"/>
    <property type="molecule type" value="Genomic_DNA"/>
</dbReference>
<dbReference type="Proteomes" id="UP001501508">
    <property type="component" value="Unassembled WGS sequence"/>
</dbReference>
<sequence length="249" mass="27207">MKKTFAFFAAFLLMVSFGYGQIRVAPVAGPSFTFGLTAGKAKKAMKETEKELEEDNPGVAYKNVIGVTPGFLLGGLVDYTFKESLALQSGLLFHLRGRDQTVKAKGTDQFGDVIDNKGTYDYRISYLEVPVWVNYKLSESGFRLVGGLNFGFAVSAKLTAKGKGTSGDISESTKVSIGNDVFKNTVRPLDVSLNLGIGKEFLLGNNPLELTAFAQPSLSKWNTGAKLSPDHWYRHFSTGIRAAYYLSIR</sequence>
<keyword evidence="4" id="KW-1185">Reference proteome</keyword>
<organism evidence="3 4">
    <name type="scientific">Ravibacter arvi</name>
    <dbReference type="NCBI Taxonomy" id="2051041"/>
    <lineage>
        <taxon>Bacteria</taxon>
        <taxon>Pseudomonadati</taxon>
        <taxon>Bacteroidota</taxon>
        <taxon>Cytophagia</taxon>
        <taxon>Cytophagales</taxon>
        <taxon>Spirosomataceae</taxon>
        <taxon>Ravibacter</taxon>
    </lineage>
</organism>
<comment type="caution">
    <text evidence="3">The sequence shown here is derived from an EMBL/GenBank/DDBJ whole genome shotgun (WGS) entry which is preliminary data.</text>
</comment>
<name>A0ABP8M205_9BACT</name>
<keyword evidence="1" id="KW-0732">Signal</keyword>
<reference evidence="4" key="1">
    <citation type="journal article" date="2019" name="Int. J. Syst. Evol. Microbiol.">
        <title>The Global Catalogue of Microorganisms (GCM) 10K type strain sequencing project: providing services to taxonomists for standard genome sequencing and annotation.</title>
        <authorList>
            <consortium name="The Broad Institute Genomics Platform"/>
            <consortium name="The Broad Institute Genome Sequencing Center for Infectious Disease"/>
            <person name="Wu L."/>
            <person name="Ma J."/>
        </authorList>
    </citation>
    <scope>NUCLEOTIDE SEQUENCE [LARGE SCALE GENOMIC DNA]</scope>
    <source>
        <strain evidence="4">JCM 31920</strain>
    </source>
</reference>
<gene>
    <name evidence="3" type="ORF">GCM10023091_25340</name>
</gene>